<dbReference type="EMBL" id="JBCGBO010000007">
    <property type="protein sequence ID" value="KAK9187493.1"/>
    <property type="molecule type" value="Genomic_DNA"/>
</dbReference>
<keyword evidence="2" id="KW-1185">Reference proteome</keyword>
<organism evidence="1 2">
    <name type="scientific">Citrus x changshan-huyou</name>
    <dbReference type="NCBI Taxonomy" id="2935761"/>
    <lineage>
        <taxon>Eukaryota</taxon>
        <taxon>Viridiplantae</taxon>
        <taxon>Streptophyta</taxon>
        <taxon>Embryophyta</taxon>
        <taxon>Tracheophyta</taxon>
        <taxon>Spermatophyta</taxon>
        <taxon>Magnoliopsida</taxon>
        <taxon>eudicotyledons</taxon>
        <taxon>Gunneridae</taxon>
        <taxon>Pentapetalae</taxon>
        <taxon>rosids</taxon>
        <taxon>malvids</taxon>
        <taxon>Sapindales</taxon>
        <taxon>Rutaceae</taxon>
        <taxon>Aurantioideae</taxon>
        <taxon>Citrus</taxon>
    </lineage>
</organism>
<evidence type="ECO:0000313" key="2">
    <source>
        <dbReference type="Proteomes" id="UP001428341"/>
    </source>
</evidence>
<proteinExistence type="predicted"/>
<dbReference type="Proteomes" id="UP001428341">
    <property type="component" value="Unassembled WGS sequence"/>
</dbReference>
<evidence type="ECO:0000313" key="1">
    <source>
        <dbReference type="EMBL" id="KAK9187493.1"/>
    </source>
</evidence>
<reference evidence="1 2" key="1">
    <citation type="submission" date="2024-05" db="EMBL/GenBank/DDBJ databases">
        <title>Haplotype-resolved chromosome-level genome assembly of Huyou (Citrus changshanensis).</title>
        <authorList>
            <person name="Miao C."/>
            <person name="Chen W."/>
            <person name="Wu Y."/>
            <person name="Wang L."/>
            <person name="Zhao S."/>
            <person name="Grierson D."/>
            <person name="Xu C."/>
            <person name="Chen K."/>
        </authorList>
    </citation>
    <scope>NUCLEOTIDE SEQUENCE [LARGE SCALE GENOMIC DNA]</scope>
    <source>
        <strain evidence="1">01-14</strain>
        <tissue evidence="1">Leaf</tissue>
    </source>
</reference>
<name>A0AAP0LU75_9ROSI</name>
<gene>
    <name evidence="1" type="ORF">WN944_018889</name>
</gene>
<protein>
    <submittedName>
        <fullName evidence="1">Uncharacterized protein</fullName>
    </submittedName>
</protein>
<dbReference type="AlphaFoldDB" id="A0AAP0LU75"/>
<accession>A0AAP0LU75</accession>
<comment type="caution">
    <text evidence="1">The sequence shown here is derived from an EMBL/GenBank/DDBJ whole genome shotgun (WGS) entry which is preliminary data.</text>
</comment>
<sequence>MLLGITRMNIQTREFKFLPQLPILKHEQRVSFRQDEKLRSDSELLERYLRQHHVLATRGVPLGEVRISREDLDEALVFGLRREGVQDSDRVPEEGAVDESERVEGNARLGDECEVQIQWIVEDGVGHEPTRGGDECGRRALGSLGRYEPVLEELVSVRELGGGIGVDVDVVEAFVAGEELGPDGGEDEIGVCEEEEGNFGPSV</sequence>